<proteinExistence type="predicted"/>
<reference evidence="2 3" key="1">
    <citation type="submission" date="2015-10" db="EMBL/GenBank/DDBJ databases">
        <title>Draft genome sequence of Streptomyces sp. RV15, isolated from a marine sponge.</title>
        <authorList>
            <person name="Ruckert C."/>
            <person name="Abdelmohsen U.R."/>
            <person name="Winkler A."/>
            <person name="Hentschel U."/>
            <person name="Kalinowski J."/>
            <person name="Kampfer P."/>
            <person name="Glaeser S."/>
        </authorList>
    </citation>
    <scope>NUCLEOTIDE SEQUENCE [LARGE SCALE GENOMIC DNA]</scope>
    <source>
        <strain evidence="2 3">RV15</strain>
    </source>
</reference>
<evidence type="ECO:0000256" key="1">
    <source>
        <dbReference type="SAM" id="MobiDB-lite"/>
    </source>
</evidence>
<dbReference type="Proteomes" id="UP000053260">
    <property type="component" value="Unassembled WGS sequence"/>
</dbReference>
<gene>
    <name evidence="2" type="ORF">AQJ91_07875</name>
</gene>
<accession>A0A101V367</accession>
<dbReference type="AlphaFoldDB" id="A0A101V367"/>
<keyword evidence="3" id="KW-1185">Reference proteome</keyword>
<name>A0A101V367_9ACTN</name>
<protein>
    <submittedName>
        <fullName evidence="2">Uncharacterized protein</fullName>
    </submittedName>
</protein>
<evidence type="ECO:0000313" key="2">
    <source>
        <dbReference type="EMBL" id="KUO21684.1"/>
    </source>
</evidence>
<dbReference type="EMBL" id="LMXB01000022">
    <property type="protein sequence ID" value="KUO21684.1"/>
    <property type="molecule type" value="Genomic_DNA"/>
</dbReference>
<feature type="region of interest" description="Disordered" evidence="1">
    <location>
        <begin position="1"/>
        <end position="28"/>
    </location>
</feature>
<evidence type="ECO:0000313" key="3">
    <source>
        <dbReference type="Proteomes" id="UP000053260"/>
    </source>
</evidence>
<comment type="caution">
    <text evidence="2">The sequence shown here is derived from an EMBL/GenBank/DDBJ whole genome shotgun (WGS) entry which is preliminary data.</text>
</comment>
<organism evidence="2 3">
    <name type="scientific">Streptomyces dysideae</name>
    <dbReference type="NCBI Taxonomy" id="909626"/>
    <lineage>
        <taxon>Bacteria</taxon>
        <taxon>Bacillati</taxon>
        <taxon>Actinomycetota</taxon>
        <taxon>Actinomycetes</taxon>
        <taxon>Kitasatosporales</taxon>
        <taxon>Streptomycetaceae</taxon>
        <taxon>Streptomyces</taxon>
    </lineage>
</organism>
<sequence length="83" mass="8293">MPVSFGVASDAGEASTESAADCRSSCPPQADVTARTLTTAALIRGLAGEDLHAELLTKGGLSGACRERSTDVGAATKWVGVTA</sequence>